<comment type="caution">
    <text evidence="2">The sequence shown here is derived from an EMBL/GenBank/DDBJ whole genome shotgun (WGS) entry which is preliminary data.</text>
</comment>
<gene>
    <name evidence="2" type="ORF">BDZ94DRAFT_1322355</name>
</gene>
<keyword evidence="3" id="KW-1185">Reference proteome</keyword>
<feature type="region of interest" description="Disordered" evidence="1">
    <location>
        <begin position="93"/>
        <end position="123"/>
    </location>
</feature>
<sequence>MLAFPSHRSIHPFHAAICSFCAFRAHWAYTDSPRLSIGERDGKDELDSPSELGCASYQLTYRSSDLAGPIAIVALWPRQIPFPFFEGPSAPLPPVPFTSGGKESWRELSDLASGDPGDRDQVV</sequence>
<evidence type="ECO:0000313" key="2">
    <source>
        <dbReference type="EMBL" id="KAF9462704.1"/>
    </source>
</evidence>
<proteinExistence type="predicted"/>
<name>A0A9P5Y5P9_9AGAR</name>
<evidence type="ECO:0000313" key="3">
    <source>
        <dbReference type="Proteomes" id="UP000807353"/>
    </source>
</evidence>
<dbReference type="AlphaFoldDB" id="A0A9P5Y5P9"/>
<dbReference type="EMBL" id="MU150269">
    <property type="protein sequence ID" value="KAF9462704.1"/>
    <property type="molecule type" value="Genomic_DNA"/>
</dbReference>
<evidence type="ECO:0000256" key="1">
    <source>
        <dbReference type="SAM" id="MobiDB-lite"/>
    </source>
</evidence>
<reference evidence="2" key="1">
    <citation type="submission" date="2020-11" db="EMBL/GenBank/DDBJ databases">
        <authorList>
            <consortium name="DOE Joint Genome Institute"/>
            <person name="Ahrendt S."/>
            <person name="Riley R."/>
            <person name="Andreopoulos W."/>
            <person name="Labutti K."/>
            <person name="Pangilinan J."/>
            <person name="Ruiz-Duenas F.J."/>
            <person name="Barrasa J.M."/>
            <person name="Sanchez-Garcia M."/>
            <person name="Camarero S."/>
            <person name="Miyauchi S."/>
            <person name="Serrano A."/>
            <person name="Linde D."/>
            <person name="Babiker R."/>
            <person name="Drula E."/>
            <person name="Ayuso-Fernandez I."/>
            <person name="Pacheco R."/>
            <person name="Padilla G."/>
            <person name="Ferreira P."/>
            <person name="Barriuso J."/>
            <person name="Kellner H."/>
            <person name="Castanera R."/>
            <person name="Alfaro M."/>
            <person name="Ramirez L."/>
            <person name="Pisabarro A.G."/>
            <person name="Kuo A."/>
            <person name="Tritt A."/>
            <person name="Lipzen A."/>
            <person name="He G."/>
            <person name="Yan M."/>
            <person name="Ng V."/>
            <person name="Cullen D."/>
            <person name="Martin F."/>
            <person name="Rosso M.-N."/>
            <person name="Henrissat B."/>
            <person name="Hibbett D."/>
            <person name="Martinez A.T."/>
            <person name="Grigoriev I.V."/>
        </authorList>
    </citation>
    <scope>NUCLEOTIDE SEQUENCE</scope>
    <source>
        <strain evidence="2">CBS 247.69</strain>
    </source>
</reference>
<protein>
    <submittedName>
        <fullName evidence="2">Uncharacterized protein</fullName>
    </submittedName>
</protein>
<accession>A0A9P5Y5P9</accession>
<dbReference type="Proteomes" id="UP000807353">
    <property type="component" value="Unassembled WGS sequence"/>
</dbReference>
<organism evidence="2 3">
    <name type="scientific">Collybia nuda</name>
    <dbReference type="NCBI Taxonomy" id="64659"/>
    <lineage>
        <taxon>Eukaryota</taxon>
        <taxon>Fungi</taxon>
        <taxon>Dikarya</taxon>
        <taxon>Basidiomycota</taxon>
        <taxon>Agaricomycotina</taxon>
        <taxon>Agaricomycetes</taxon>
        <taxon>Agaricomycetidae</taxon>
        <taxon>Agaricales</taxon>
        <taxon>Tricholomatineae</taxon>
        <taxon>Clitocybaceae</taxon>
        <taxon>Collybia</taxon>
    </lineage>
</organism>